<protein>
    <submittedName>
        <fullName evidence="1">Uncharacterized protein</fullName>
    </submittedName>
</protein>
<dbReference type="OrthoDB" id="1934755at2"/>
<gene>
    <name evidence="1" type="ordered locus">Ccel_2296</name>
</gene>
<dbReference type="Proteomes" id="UP000001349">
    <property type="component" value="Chromosome"/>
</dbReference>
<evidence type="ECO:0000313" key="2">
    <source>
        <dbReference type="Proteomes" id="UP000001349"/>
    </source>
</evidence>
<evidence type="ECO:0000313" key="1">
    <source>
        <dbReference type="EMBL" id="ACL76633.1"/>
    </source>
</evidence>
<dbReference type="EMBL" id="CP001348">
    <property type="protein sequence ID" value="ACL76633.1"/>
    <property type="molecule type" value="Genomic_DNA"/>
</dbReference>
<name>B8I4X9_RUMCH</name>
<dbReference type="eggNOG" id="ENOG5033V0E">
    <property type="taxonomic scope" value="Bacteria"/>
</dbReference>
<proteinExistence type="predicted"/>
<sequence length="124" mass="13515">MSLIPRKKRKGKSENVEIIVPEKSTYIKKQHINYSEYEGQTVTVFVNSGGAAGNGFTGILLLQTDSYLKLLMLPSEPPQCSLGNACCGKDVNLLFCTLCPYNFTLGSVAEIPLEAVTAFVHNSI</sequence>
<keyword evidence="2" id="KW-1185">Reference proteome</keyword>
<accession>B8I4X9</accession>
<dbReference type="KEGG" id="cce:Ccel_2296"/>
<dbReference type="HOGENOM" id="CLU_141502_0_0_9"/>
<dbReference type="AlphaFoldDB" id="B8I4X9"/>
<dbReference type="RefSeq" id="WP_015925725.1">
    <property type="nucleotide sequence ID" value="NC_011898.1"/>
</dbReference>
<reference evidence="1 2" key="1">
    <citation type="submission" date="2009-01" db="EMBL/GenBank/DDBJ databases">
        <title>Complete sequence of Clostridium cellulolyticum H10.</title>
        <authorList>
            <consortium name="US DOE Joint Genome Institute"/>
            <person name="Lucas S."/>
            <person name="Copeland A."/>
            <person name="Lapidus A."/>
            <person name="Glavina del Rio T."/>
            <person name="Dalin E."/>
            <person name="Tice H."/>
            <person name="Bruce D."/>
            <person name="Goodwin L."/>
            <person name="Pitluck S."/>
            <person name="Chertkov O."/>
            <person name="Saunders E."/>
            <person name="Brettin T."/>
            <person name="Detter J.C."/>
            <person name="Han C."/>
            <person name="Larimer F."/>
            <person name="Land M."/>
            <person name="Hauser L."/>
            <person name="Kyrpides N."/>
            <person name="Ivanova N."/>
            <person name="Zhou J."/>
            <person name="Richardson P."/>
        </authorList>
    </citation>
    <scope>NUCLEOTIDE SEQUENCE [LARGE SCALE GENOMIC DNA]</scope>
    <source>
        <strain evidence="2">ATCC 35319 / DSM 5812 / JCM 6584 / H10</strain>
    </source>
</reference>
<organism evidence="1 2">
    <name type="scientific">Ruminiclostridium cellulolyticum (strain ATCC 35319 / DSM 5812 / JCM 6584 / H10)</name>
    <name type="common">Clostridium cellulolyticum</name>
    <dbReference type="NCBI Taxonomy" id="394503"/>
    <lineage>
        <taxon>Bacteria</taxon>
        <taxon>Bacillati</taxon>
        <taxon>Bacillota</taxon>
        <taxon>Clostridia</taxon>
        <taxon>Eubacteriales</taxon>
        <taxon>Oscillospiraceae</taxon>
        <taxon>Ruminiclostridium</taxon>
    </lineage>
</organism>